<dbReference type="Proteomes" id="UP000260812">
    <property type="component" value="Unassembled WGS sequence"/>
</dbReference>
<comment type="caution">
    <text evidence="2">The sequence shown here is derived from an EMBL/GenBank/DDBJ whole genome shotgun (WGS) entry which is preliminary data.</text>
</comment>
<evidence type="ECO:0000313" key="2">
    <source>
        <dbReference type="EMBL" id="RGE72067.1"/>
    </source>
</evidence>
<sequence length="313" mass="36492">MQTKEAVLTPKPQKQYKDRLFRLLFSERSDLLELYNALCQKCYTDPDALEITTLDDVIYMGMKNDISFLLDGRMGLFEHQSTLNPNMPLRGLFYFSDLYKRFFHDRMIYSTRLLRIPSPVYVIFYNGESRMPDTSVLKLSDAFMQGEDMACLEVRVRMLNINAGHNTELMGRCRRLEEYAVFIERVRENLRAMEPAAAIRVAMEQCIEEGILAEFLSRRRAEVMNALLTEYDEEKVMKSLSGEFYEDGYEAGKEDGRKAGLTEGIRIFVVDNLEEGVGKDRIISKIEKRFSLSKKQAEEYFAEFSENFVKNYL</sequence>
<dbReference type="EMBL" id="QVLU01000007">
    <property type="protein sequence ID" value="RGE72067.1"/>
    <property type="molecule type" value="Genomic_DNA"/>
</dbReference>
<dbReference type="AlphaFoldDB" id="A0A3E3IYA6"/>
<accession>A0A3E3IYA6</accession>
<name>A0A3E3IYA6_9FIRM</name>
<evidence type="ECO:0000313" key="3">
    <source>
        <dbReference type="Proteomes" id="UP000260812"/>
    </source>
</evidence>
<gene>
    <name evidence="2" type="ORF">DWY69_09130</name>
    <name evidence="1" type="ORF">DXC51_19725</name>
</gene>
<dbReference type="Proteomes" id="UP000261166">
    <property type="component" value="Unassembled WGS sequence"/>
</dbReference>
<dbReference type="EMBL" id="QVLV01000016">
    <property type="protein sequence ID" value="RGE57289.1"/>
    <property type="molecule type" value="Genomic_DNA"/>
</dbReference>
<dbReference type="RefSeq" id="WP_117530734.1">
    <property type="nucleotide sequence ID" value="NZ_JBKUNB010000008.1"/>
</dbReference>
<evidence type="ECO:0000313" key="1">
    <source>
        <dbReference type="EMBL" id="RGE57289.1"/>
    </source>
</evidence>
<keyword evidence="3" id="KW-1185">Reference proteome</keyword>
<protein>
    <recommendedName>
        <fullName evidence="5">Transposase</fullName>
    </recommendedName>
</protein>
<evidence type="ECO:0000313" key="4">
    <source>
        <dbReference type="Proteomes" id="UP000261166"/>
    </source>
</evidence>
<reference evidence="2 4" key="1">
    <citation type="submission" date="2018-08" db="EMBL/GenBank/DDBJ databases">
        <title>A genome reference for cultivated species of the human gut microbiota.</title>
        <authorList>
            <person name="Zou Y."/>
            <person name="Xue W."/>
            <person name="Luo G."/>
        </authorList>
    </citation>
    <scope>NUCLEOTIDE SEQUENCE [LARGE SCALE GENOMIC DNA]</scope>
    <source>
        <strain evidence="2 4">AF26-4BH</strain>
        <strain evidence="1">TF05-5AC</strain>
    </source>
</reference>
<dbReference type="OrthoDB" id="9798384at2"/>
<proteinExistence type="predicted"/>
<organism evidence="2 4">
    <name type="scientific">Eisenbergiella massiliensis</name>
    <dbReference type="NCBI Taxonomy" id="1720294"/>
    <lineage>
        <taxon>Bacteria</taxon>
        <taxon>Bacillati</taxon>
        <taxon>Bacillota</taxon>
        <taxon>Clostridia</taxon>
        <taxon>Lachnospirales</taxon>
        <taxon>Lachnospiraceae</taxon>
        <taxon>Eisenbergiella</taxon>
    </lineage>
</organism>
<evidence type="ECO:0008006" key="5">
    <source>
        <dbReference type="Google" id="ProtNLM"/>
    </source>
</evidence>
<dbReference type="GeneID" id="97989038"/>